<proteinExistence type="inferred from homology"/>
<gene>
    <name evidence="4" type="ORF">Cba03nite_01000</name>
</gene>
<evidence type="ECO:0000256" key="1">
    <source>
        <dbReference type="ARBA" id="ARBA00010062"/>
    </source>
</evidence>
<dbReference type="CDD" id="cd06342">
    <property type="entry name" value="PBP1_ABC_LIVBP-like"/>
    <property type="match status" value="1"/>
</dbReference>
<feature type="domain" description="Leucine-binding protein" evidence="3">
    <location>
        <begin position="45"/>
        <end position="386"/>
    </location>
</feature>
<comment type="caution">
    <text evidence="4">The sequence shown here is derived from an EMBL/GenBank/DDBJ whole genome shotgun (WGS) entry which is preliminary data.</text>
</comment>
<dbReference type="Proteomes" id="UP000601223">
    <property type="component" value="Unassembled WGS sequence"/>
</dbReference>
<organism evidence="4 5">
    <name type="scientific">Catellatospora bangladeshensis</name>
    <dbReference type="NCBI Taxonomy" id="310355"/>
    <lineage>
        <taxon>Bacteria</taxon>
        <taxon>Bacillati</taxon>
        <taxon>Actinomycetota</taxon>
        <taxon>Actinomycetes</taxon>
        <taxon>Micromonosporales</taxon>
        <taxon>Micromonosporaceae</taxon>
        <taxon>Catellatospora</taxon>
    </lineage>
</organism>
<dbReference type="SUPFAM" id="SSF53822">
    <property type="entry name" value="Periplasmic binding protein-like I"/>
    <property type="match status" value="1"/>
</dbReference>
<dbReference type="AlphaFoldDB" id="A0A8J3JDN4"/>
<dbReference type="PANTHER" id="PTHR47151:SF2">
    <property type="entry name" value="AMINO ACID BINDING PROTEIN"/>
    <property type="match status" value="1"/>
</dbReference>
<dbReference type="Gene3D" id="3.40.50.2300">
    <property type="match status" value="2"/>
</dbReference>
<name>A0A8J3JDN4_9ACTN</name>
<protein>
    <submittedName>
        <fullName evidence="4">Branched chain amino acid ABC transporter substrate-binding protein</fullName>
    </submittedName>
</protein>
<dbReference type="InterPro" id="IPR028081">
    <property type="entry name" value="Leu-bd"/>
</dbReference>
<comment type="similarity">
    <text evidence="1">Belongs to the leucine-binding protein family.</text>
</comment>
<sequence>MDKLHESGALRQLRRVVSVVLAAALCGVAAACTDGAEKDETPQVVRLGALIPLTGDNAPTGKRLLEAYQIAIQDANEAGGVLGRKVELVVGDDACDPGTAVVKANEMIGRDITVSVGGGCSVAAVPVLKVFHTAGIPMIIPAANSTDLLVPGYNSVFLLSGTTTVEAAHAVDAMEALGRKRLLVIDDGTSFPETIADAAVADVNKSGGPLRLADQITVSQGATSYPRVVDTVREKNADLVFFTGYYPEAARMIRDLRDSGFQGTIMLSDAGTDPTLFDQLTDAQEKGVYGITLPLAQFEPAASDWAAKYRASYGHEPGPFTMQAYDAVRLSLNAIQRAGSLDREAVRKAIAETKPGDIELLSGPAEFKPDGTQPNPTFILLQIKNGEFSLVREVS</sequence>
<dbReference type="RefSeq" id="WP_203740364.1">
    <property type="nucleotide sequence ID" value="NZ_BONF01000001.1"/>
</dbReference>
<dbReference type="InterPro" id="IPR028082">
    <property type="entry name" value="Peripla_BP_I"/>
</dbReference>
<dbReference type="Pfam" id="PF13458">
    <property type="entry name" value="Peripla_BP_6"/>
    <property type="match status" value="1"/>
</dbReference>
<dbReference type="PROSITE" id="PS51257">
    <property type="entry name" value="PROKAR_LIPOPROTEIN"/>
    <property type="match status" value="1"/>
</dbReference>
<keyword evidence="5" id="KW-1185">Reference proteome</keyword>
<accession>A0A8J3JDN4</accession>
<keyword evidence="2" id="KW-0732">Signal</keyword>
<evidence type="ECO:0000256" key="2">
    <source>
        <dbReference type="ARBA" id="ARBA00022729"/>
    </source>
</evidence>
<reference evidence="4 5" key="1">
    <citation type="submission" date="2021-01" db="EMBL/GenBank/DDBJ databases">
        <title>Whole genome shotgun sequence of Catellatospora bangladeshensis NBRC 107357.</title>
        <authorList>
            <person name="Komaki H."/>
            <person name="Tamura T."/>
        </authorList>
    </citation>
    <scope>NUCLEOTIDE SEQUENCE [LARGE SCALE GENOMIC DNA]</scope>
    <source>
        <strain evidence="4 5">NBRC 107357</strain>
    </source>
</reference>
<dbReference type="EMBL" id="BONF01000001">
    <property type="protein sequence ID" value="GIF78751.1"/>
    <property type="molecule type" value="Genomic_DNA"/>
</dbReference>
<dbReference type="PANTHER" id="PTHR47151">
    <property type="entry name" value="LEU/ILE/VAL-BINDING ABC TRANSPORTER SUBUNIT"/>
    <property type="match status" value="1"/>
</dbReference>
<evidence type="ECO:0000259" key="3">
    <source>
        <dbReference type="Pfam" id="PF13458"/>
    </source>
</evidence>
<evidence type="ECO:0000313" key="5">
    <source>
        <dbReference type="Proteomes" id="UP000601223"/>
    </source>
</evidence>
<evidence type="ECO:0000313" key="4">
    <source>
        <dbReference type="EMBL" id="GIF78751.1"/>
    </source>
</evidence>